<dbReference type="EMBL" id="DS235820">
    <property type="protein sequence ID" value="EEB17726.1"/>
    <property type="molecule type" value="Genomic_DNA"/>
</dbReference>
<dbReference type="InterPro" id="IPR032675">
    <property type="entry name" value="LRR_dom_sf"/>
</dbReference>
<gene>
    <name evidence="4" type="primary">8231416</name>
    <name evidence="3" type="ORF">Phum_PHUM483660</name>
</gene>
<evidence type="ECO:0000256" key="1">
    <source>
        <dbReference type="SAM" id="MobiDB-lite"/>
    </source>
</evidence>
<keyword evidence="2" id="KW-0812">Transmembrane</keyword>
<reference evidence="3" key="1">
    <citation type="submission" date="2007-04" db="EMBL/GenBank/DDBJ databases">
        <title>Annotation of Pediculus humanus corporis strain USDA.</title>
        <authorList>
            <person name="Kirkness E."/>
            <person name="Hannick L."/>
            <person name="Hass B."/>
            <person name="Bruggner R."/>
            <person name="Lawson D."/>
            <person name="Bidwell S."/>
            <person name="Joardar V."/>
            <person name="Caler E."/>
            <person name="Walenz B."/>
            <person name="Inman J."/>
            <person name="Schobel S."/>
            <person name="Galinsky K."/>
            <person name="Amedeo P."/>
            <person name="Strausberg R."/>
        </authorList>
    </citation>
    <scope>NUCLEOTIDE SEQUENCE</scope>
    <source>
        <strain evidence="3">USDA</strain>
    </source>
</reference>
<dbReference type="VEuPathDB" id="VectorBase:PHUM483660"/>
<reference evidence="4" key="3">
    <citation type="submission" date="2021-02" db="UniProtKB">
        <authorList>
            <consortium name="EnsemblMetazoa"/>
        </authorList>
    </citation>
    <scope>IDENTIFICATION</scope>
    <source>
        <strain evidence="4">USDA</strain>
    </source>
</reference>
<dbReference type="RefSeq" id="XP_002430464.1">
    <property type="nucleotide sequence ID" value="XM_002430419.1"/>
</dbReference>
<reference evidence="3" key="2">
    <citation type="submission" date="2007-04" db="EMBL/GenBank/DDBJ databases">
        <title>The genome of the human body louse.</title>
        <authorList>
            <consortium name="The Human Body Louse Genome Consortium"/>
            <person name="Kirkness E."/>
            <person name="Walenz B."/>
            <person name="Hass B."/>
            <person name="Bruggner R."/>
            <person name="Strausberg R."/>
        </authorList>
    </citation>
    <scope>NUCLEOTIDE SEQUENCE</scope>
    <source>
        <strain evidence="3">USDA</strain>
    </source>
</reference>
<dbReference type="Proteomes" id="UP000009046">
    <property type="component" value="Unassembled WGS sequence"/>
</dbReference>
<accession>E0VWH0</accession>
<dbReference type="OrthoDB" id="8185041at2759"/>
<dbReference type="SUPFAM" id="SSF52058">
    <property type="entry name" value="L domain-like"/>
    <property type="match status" value="1"/>
</dbReference>
<dbReference type="EMBL" id="AAZO01005861">
    <property type="status" value="NOT_ANNOTATED_CDS"/>
    <property type="molecule type" value="Genomic_DNA"/>
</dbReference>
<keyword evidence="2" id="KW-0472">Membrane</keyword>
<evidence type="ECO:0000313" key="3">
    <source>
        <dbReference type="EMBL" id="EEB17726.1"/>
    </source>
</evidence>
<dbReference type="STRING" id="121224.E0VWH0"/>
<dbReference type="eggNOG" id="ENOG502QW2Z">
    <property type="taxonomic scope" value="Eukaryota"/>
</dbReference>
<name>E0VWH0_PEDHC</name>
<dbReference type="GeneID" id="8231416"/>
<feature type="compositionally biased region" description="Acidic residues" evidence="1">
    <location>
        <begin position="600"/>
        <end position="610"/>
    </location>
</feature>
<sequence>MEETGNYPKREIRGVTAREIFISNAKRLTIHPGTFLNHKNLKVVSFTNLENLAISNSAFQNLTSDSLTFLIENCKNVTMEEDSFKNLRNPLSVTIINCHRVTLKKSTFNKFNKVQIKNVIDLVMMENTFFSSSVKQDLDSAETTMLFSNATINEIPNATFPLSLAKILFDNCTIGTVRSGAFNGIILASVSFKNSNVKKFESEAFSERTLIQSVDFVDTNVEYVDSNALSAAARFTIRNCRIYEMTNDAFNVNAAYLKLHDNDFYVLRRYAFQIHNWNSIVISGNRFRILEPDFLSAPFSNITTATTTAAVTTEFIFSNNTLPNVEIDVLASLPHESELSASIRDNIFENVCHCHLETWIRERTGSWWENFYETSFCVISELLEECYNISKGYMNMKEYMEEFCTPENMIVCKDLHKSHRPNIILPLDLHNTERTVLGVIFLGVVCSIAIMITILSIMWFRKRDMCVKNSRKTQSSDCLFFSRLCNTGNLVTSDSISRVNIHEYAEIQNQLNQSQKQTTTTLIIDDEGEQEDEIVDCENKATQTIPEELTQELIQSLREKLNDPENYNEARDMIEHLYDLIKVEESCNNNTVSPRNSFTFEDDDDNDDDGAGGGIYEVIQTSKTPTTVKSLRKTIRKNNNSGIKVVSTGTRAPSPDKLSPINFNSLTLRPLPTIVSDYVEPKDRKSNEYCELTSSNLIMPDVLTSSQIKDNNPNMPKTHIYAEPLTCLTKKPLPDKPQPGTSKS</sequence>
<dbReference type="AlphaFoldDB" id="E0VWH0"/>
<dbReference type="Gene3D" id="3.80.10.10">
    <property type="entry name" value="Ribonuclease Inhibitor"/>
    <property type="match status" value="1"/>
</dbReference>
<dbReference type="InParanoid" id="E0VWH0"/>
<dbReference type="HOGENOM" id="CLU_356544_0_0_1"/>
<dbReference type="OMA" id="RRGVCPK"/>
<protein>
    <submittedName>
        <fullName evidence="3 4">Uncharacterized protein</fullName>
    </submittedName>
</protein>
<proteinExistence type="predicted"/>
<feature type="transmembrane region" description="Helical" evidence="2">
    <location>
        <begin position="436"/>
        <end position="460"/>
    </location>
</feature>
<keyword evidence="2" id="KW-1133">Transmembrane helix</keyword>
<dbReference type="KEGG" id="phu:Phum_PHUM483660"/>
<evidence type="ECO:0000313" key="4">
    <source>
        <dbReference type="EnsemblMetazoa" id="PHUM483660-PA"/>
    </source>
</evidence>
<keyword evidence="5" id="KW-1185">Reference proteome</keyword>
<dbReference type="CTD" id="8231416"/>
<organism>
    <name type="scientific">Pediculus humanus subsp. corporis</name>
    <name type="common">Body louse</name>
    <dbReference type="NCBI Taxonomy" id="121224"/>
    <lineage>
        <taxon>Eukaryota</taxon>
        <taxon>Metazoa</taxon>
        <taxon>Ecdysozoa</taxon>
        <taxon>Arthropoda</taxon>
        <taxon>Hexapoda</taxon>
        <taxon>Insecta</taxon>
        <taxon>Pterygota</taxon>
        <taxon>Neoptera</taxon>
        <taxon>Paraneoptera</taxon>
        <taxon>Psocodea</taxon>
        <taxon>Troctomorpha</taxon>
        <taxon>Phthiraptera</taxon>
        <taxon>Anoplura</taxon>
        <taxon>Pediculidae</taxon>
        <taxon>Pediculus</taxon>
    </lineage>
</organism>
<feature type="region of interest" description="Disordered" evidence="1">
    <location>
        <begin position="594"/>
        <end position="613"/>
    </location>
</feature>
<evidence type="ECO:0000313" key="5">
    <source>
        <dbReference type="Proteomes" id="UP000009046"/>
    </source>
</evidence>
<evidence type="ECO:0000256" key="2">
    <source>
        <dbReference type="SAM" id="Phobius"/>
    </source>
</evidence>
<dbReference type="EnsemblMetazoa" id="PHUM483660-RA">
    <property type="protein sequence ID" value="PHUM483660-PA"/>
    <property type="gene ID" value="PHUM483660"/>
</dbReference>